<evidence type="ECO:0000313" key="10">
    <source>
        <dbReference type="Proteomes" id="UP000035722"/>
    </source>
</evidence>
<dbReference type="GO" id="GO:0055085">
    <property type="term" value="P:transmembrane transport"/>
    <property type="evidence" value="ECO:0007669"/>
    <property type="project" value="InterPro"/>
</dbReference>
<dbReference type="OrthoDB" id="3521657at2"/>
<evidence type="ECO:0000256" key="7">
    <source>
        <dbReference type="RuleBase" id="RU363032"/>
    </source>
</evidence>
<name>A0A024GXG7_9MICC</name>
<keyword evidence="5 7" id="KW-1133">Transmembrane helix</keyword>
<evidence type="ECO:0000256" key="5">
    <source>
        <dbReference type="ARBA" id="ARBA00022989"/>
    </source>
</evidence>
<dbReference type="InterPro" id="IPR035906">
    <property type="entry name" value="MetI-like_sf"/>
</dbReference>
<keyword evidence="4 7" id="KW-0812">Transmembrane</keyword>
<dbReference type="AlphaFoldDB" id="A0A024GXG7"/>
<feature type="transmembrane region" description="Helical" evidence="7">
    <location>
        <begin position="12"/>
        <end position="34"/>
    </location>
</feature>
<evidence type="ECO:0000256" key="4">
    <source>
        <dbReference type="ARBA" id="ARBA00022692"/>
    </source>
</evidence>
<feature type="transmembrane region" description="Helical" evidence="7">
    <location>
        <begin position="137"/>
        <end position="159"/>
    </location>
</feature>
<evidence type="ECO:0000313" key="9">
    <source>
        <dbReference type="EMBL" id="CCQ44438.1"/>
    </source>
</evidence>
<dbReference type="PANTHER" id="PTHR43744">
    <property type="entry name" value="ABC TRANSPORTER PERMEASE PROTEIN MG189-RELATED-RELATED"/>
    <property type="match status" value="1"/>
</dbReference>
<feature type="transmembrane region" description="Helical" evidence="7">
    <location>
        <begin position="105"/>
        <end position="125"/>
    </location>
</feature>
<evidence type="ECO:0000256" key="3">
    <source>
        <dbReference type="ARBA" id="ARBA00022475"/>
    </source>
</evidence>
<dbReference type="Pfam" id="PF00528">
    <property type="entry name" value="BPD_transp_1"/>
    <property type="match status" value="1"/>
</dbReference>
<evidence type="ECO:0000256" key="6">
    <source>
        <dbReference type="ARBA" id="ARBA00023136"/>
    </source>
</evidence>
<comment type="similarity">
    <text evidence="7">Belongs to the binding-protein-dependent transport system permease family.</text>
</comment>
<dbReference type="PANTHER" id="PTHR43744:SF12">
    <property type="entry name" value="ABC TRANSPORTER PERMEASE PROTEIN MG189-RELATED"/>
    <property type="match status" value="1"/>
</dbReference>
<accession>A0A024GXG7</accession>
<proteinExistence type="inferred from homology"/>
<gene>
    <name evidence="9" type="ORF">ARTSIC4J27_364</name>
</gene>
<evidence type="ECO:0000256" key="2">
    <source>
        <dbReference type="ARBA" id="ARBA00022448"/>
    </source>
</evidence>
<dbReference type="CDD" id="cd06261">
    <property type="entry name" value="TM_PBP2"/>
    <property type="match status" value="1"/>
</dbReference>
<dbReference type="RefSeq" id="WP_050053514.1">
    <property type="nucleotide sequence ID" value="NZ_CAQI01000027.1"/>
</dbReference>
<dbReference type="STRING" id="861266.ARTSIC4J27_364"/>
<feature type="transmembrane region" description="Helical" evidence="7">
    <location>
        <begin position="72"/>
        <end position="93"/>
    </location>
</feature>
<comment type="subcellular location">
    <subcellularLocation>
        <location evidence="1 7">Cell membrane</location>
        <topology evidence="1 7">Multi-pass membrane protein</topology>
    </subcellularLocation>
</comment>
<keyword evidence="6 7" id="KW-0472">Membrane</keyword>
<feature type="transmembrane region" description="Helical" evidence="7">
    <location>
        <begin position="180"/>
        <end position="205"/>
    </location>
</feature>
<dbReference type="GO" id="GO:0005886">
    <property type="term" value="C:plasma membrane"/>
    <property type="evidence" value="ECO:0007669"/>
    <property type="project" value="UniProtKB-SubCell"/>
</dbReference>
<dbReference type="InterPro" id="IPR000515">
    <property type="entry name" value="MetI-like"/>
</dbReference>
<organism evidence="9 10">
    <name type="scientific">Pseudarthrobacter siccitolerans</name>
    <dbReference type="NCBI Taxonomy" id="861266"/>
    <lineage>
        <taxon>Bacteria</taxon>
        <taxon>Bacillati</taxon>
        <taxon>Actinomycetota</taxon>
        <taxon>Actinomycetes</taxon>
        <taxon>Micrococcales</taxon>
        <taxon>Micrococcaceae</taxon>
        <taxon>Pseudarthrobacter</taxon>
    </lineage>
</organism>
<dbReference type="SUPFAM" id="SSF161098">
    <property type="entry name" value="MetI-like"/>
    <property type="match status" value="1"/>
</dbReference>
<keyword evidence="2 7" id="KW-0813">Transport</keyword>
<feature type="domain" description="ABC transmembrane type-1" evidence="8">
    <location>
        <begin position="68"/>
        <end position="259"/>
    </location>
</feature>
<dbReference type="EMBL" id="CAQI01000027">
    <property type="protein sequence ID" value="CCQ44438.1"/>
    <property type="molecule type" value="Genomic_DNA"/>
</dbReference>
<sequence>MNRYTGRTLAIEIMLIAGALVFLIPLYVLVSVALRDPEAQAGFLGFTWPLKFDNIATAWVESNMGAGLLNSLLITVVSVALIIVIASIAAYALTRNTQHWSRGLFYLFLLGFLFPGQLAMLPLYLGFSSIGLVGNPLAVILIAVGGHMPFTIFLYSAFLRDLPRDYEEAAAIDGAKPLRTFLTVVFPLVRPVTGTVGILAALGIWNDFFTPLLYLSGSSSKTAPLSVYSFVGEYSANWPLVFSALITSVIPILVAYFLMQRFIMQGFASGLKG</sequence>
<feature type="transmembrane region" description="Helical" evidence="7">
    <location>
        <begin position="238"/>
        <end position="259"/>
    </location>
</feature>
<protein>
    <submittedName>
        <fullName evidence="9">Binding--dependent transport system inner membrane component family protein</fullName>
    </submittedName>
</protein>
<dbReference type="Gene3D" id="1.10.3720.10">
    <property type="entry name" value="MetI-like"/>
    <property type="match status" value="1"/>
</dbReference>
<reference evidence="10" key="1">
    <citation type="journal article" date="2014" name="Genome Announc.">
        <title>Genome Sequence of Arthrobacter siccitolerans 4J27, a Xeroprotectant-Producing Desiccation-Tolerant Microorganism.</title>
        <authorList>
            <person name="Manzanera M."/>
            <person name="Santa-Cruz-Calvo L."/>
            <person name="Vilchez J.I."/>
            <person name="Garcia-Fontana C."/>
            <person name="Silva-Castro G.A."/>
            <person name="Calvo C."/>
            <person name="Gonzalez-Lopez J."/>
        </authorList>
    </citation>
    <scope>NUCLEOTIDE SEQUENCE [LARGE SCALE GENOMIC DNA]</scope>
    <source>
        <strain evidence="10">4J27</strain>
    </source>
</reference>
<keyword evidence="3" id="KW-1003">Cell membrane</keyword>
<keyword evidence="10" id="KW-1185">Reference proteome</keyword>
<dbReference type="PROSITE" id="PS50928">
    <property type="entry name" value="ABC_TM1"/>
    <property type="match status" value="1"/>
</dbReference>
<evidence type="ECO:0000256" key="1">
    <source>
        <dbReference type="ARBA" id="ARBA00004651"/>
    </source>
</evidence>
<evidence type="ECO:0000259" key="8">
    <source>
        <dbReference type="PROSITE" id="PS50928"/>
    </source>
</evidence>
<dbReference type="Proteomes" id="UP000035722">
    <property type="component" value="Unassembled WGS sequence"/>
</dbReference>
<comment type="caution">
    <text evidence="9">The sequence shown here is derived from an EMBL/GenBank/DDBJ whole genome shotgun (WGS) entry which is preliminary data.</text>
</comment>